<dbReference type="PANTHER" id="PTHR11618:SF13">
    <property type="entry name" value="TRANSCRIPTION INITIATION FACTOR IIB"/>
    <property type="match status" value="1"/>
</dbReference>
<dbReference type="Pfam" id="PF08271">
    <property type="entry name" value="Zn_Ribbon_TF"/>
    <property type="match status" value="1"/>
</dbReference>
<evidence type="ECO:0000256" key="4">
    <source>
        <dbReference type="ARBA" id="ARBA00023163"/>
    </source>
</evidence>
<keyword evidence="9" id="KW-1185">Reference proteome</keyword>
<comment type="caution">
    <text evidence="8">The sequence shown here is derived from an EMBL/GenBank/DDBJ whole genome shotgun (WGS) entry which is preliminary data.</text>
</comment>
<evidence type="ECO:0000313" key="9">
    <source>
        <dbReference type="Proteomes" id="UP000243217"/>
    </source>
</evidence>
<dbReference type="InterPro" id="IPR036915">
    <property type="entry name" value="Cyclin-like_sf"/>
</dbReference>
<evidence type="ECO:0000256" key="1">
    <source>
        <dbReference type="ARBA" id="ARBA00010857"/>
    </source>
</evidence>
<dbReference type="InterPro" id="IPR013763">
    <property type="entry name" value="Cyclin-like_dom"/>
</dbReference>
<organism evidence="8 9">
    <name type="scientific">Thraustotheca clavata</name>
    <dbReference type="NCBI Taxonomy" id="74557"/>
    <lineage>
        <taxon>Eukaryota</taxon>
        <taxon>Sar</taxon>
        <taxon>Stramenopiles</taxon>
        <taxon>Oomycota</taxon>
        <taxon>Saprolegniomycetes</taxon>
        <taxon>Saprolegniales</taxon>
        <taxon>Achlyaceae</taxon>
        <taxon>Thraustotheca</taxon>
    </lineage>
</organism>
<evidence type="ECO:0000259" key="7">
    <source>
        <dbReference type="PROSITE" id="PS51134"/>
    </source>
</evidence>
<evidence type="ECO:0000256" key="6">
    <source>
        <dbReference type="PROSITE-ProRule" id="PRU00469"/>
    </source>
</evidence>
<dbReference type="InterPro" id="IPR000812">
    <property type="entry name" value="TFIIB"/>
</dbReference>
<dbReference type="Gene3D" id="1.10.472.170">
    <property type="match status" value="1"/>
</dbReference>
<reference evidence="8 9" key="1">
    <citation type="journal article" date="2014" name="Genome Biol. Evol.">
        <title>The secreted proteins of Achlya hypogyna and Thraustotheca clavata identify the ancestral oomycete secretome and reveal gene acquisitions by horizontal gene transfer.</title>
        <authorList>
            <person name="Misner I."/>
            <person name="Blouin N."/>
            <person name="Leonard G."/>
            <person name="Richards T.A."/>
            <person name="Lane C.E."/>
        </authorList>
    </citation>
    <scope>NUCLEOTIDE SEQUENCE [LARGE SCALE GENOMIC DNA]</scope>
    <source>
        <strain evidence="8 9">ATCC 34112</strain>
    </source>
</reference>
<keyword evidence="2" id="KW-0677">Repeat</keyword>
<keyword evidence="6" id="KW-0863">Zinc-finger</keyword>
<dbReference type="Proteomes" id="UP000243217">
    <property type="component" value="Unassembled WGS sequence"/>
</dbReference>
<name>A0A1V9ZCA8_9STRA</name>
<dbReference type="SMART" id="SM00385">
    <property type="entry name" value="CYCLIN"/>
    <property type="match status" value="1"/>
</dbReference>
<dbReference type="GO" id="GO:0005634">
    <property type="term" value="C:nucleus"/>
    <property type="evidence" value="ECO:0007669"/>
    <property type="project" value="TreeGrafter"/>
</dbReference>
<evidence type="ECO:0000256" key="2">
    <source>
        <dbReference type="ARBA" id="ARBA00022737"/>
    </source>
</evidence>
<dbReference type="GO" id="GO:0017025">
    <property type="term" value="F:TBP-class protein binding"/>
    <property type="evidence" value="ECO:0007669"/>
    <property type="project" value="InterPro"/>
</dbReference>
<comment type="similarity">
    <text evidence="1">Belongs to the TFIIB family.</text>
</comment>
<keyword evidence="3" id="KW-0805">Transcription regulation</keyword>
<dbReference type="Gene3D" id="1.10.472.10">
    <property type="entry name" value="Cyclin-like"/>
    <property type="match status" value="1"/>
</dbReference>
<dbReference type="EMBL" id="JNBS01002068">
    <property type="protein sequence ID" value="OQR95639.1"/>
    <property type="molecule type" value="Genomic_DNA"/>
</dbReference>
<keyword evidence="8" id="KW-0396">Initiation factor</keyword>
<evidence type="ECO:0000256" key="5">
    <source>
        <dbReference type="ARBA" id="ARBA00031706"/>
    </source>
</evidence>
<accession>A0A1V9ZCA8</accession>
<dbReference type="PRINTS" id="PR00685">
    <property type="entry name" value="TIFACTORIIB"/>
</dbReference>
<dbReference type="GO" id="GO:0008270">
    <property type="term" value="F:zinc ion binding"/>
    <property type="evidence" value="ECO:0007669"/>
    <property type="project" value="UniProtKB-KW"/>
</dbReference>
<evidence type="ECO:0000256" key="3">
    <source>
        <dbReference type="ARBA" id="ARBA00023015"/>
    </source>
</evidence>
<gene>
    <name evidence="8" type="ORF">THRCLA_22094</name>
</gene>
<evidence type="ECO:0000313" key="8">
    <source>
        <dbReference type="EMBL" id="OQR95639.1"/>
    </source>
</evidence>
<dbReference type="InterPro" id="IPR013150">
    <property type="entry name" value="TFIIB_cyclin"/>
</dbReference>
<dbReference type="GO" id="GO:0070897">
    <property type="term" value="P:transcription preinitiation complex assembly"/>
    <property type="evidence" value="ECO:0007669"/>
    <property type="project" value="InterPro"/>
</dbReference>
<dbReference type="GO" id="GO:0003743">
    <property type="term" value="F:translation initiation factor activity"/>
    <property type="evidence" value="ECO:0007669"/>
    <property type="project" value="UniProtKB-KW"/>
</dbReference>
<dbReference type="SUPFAM" id="SSF47954">
    <property type="entry name" value="Cyclin-like"/>
    <property type="match status" value="2"/>
</dbReference>
<keyword evidence="8" id="KW-0648">Protein biosynthesis</keyword>
<dbReference type="STRING" id="74557.A0A1V9ZCA8"/>
<dbReference type="SUPFAM" id="SSF57783">
    <property type="entry name" value="Zinc beta-ribbon"/>
    <property type="match status" value="1"/>
</dbReference>
<dbReference type="AlphaFoldDB" id="A0A1V9ZCA8"/>
<dbReference type="OrthoDB" id="25790at2759"/>
<dbReference type="GO" id="GO:0097550">
    <property type="term" value="C:transcription preinitiation complex"/>
    <property type="evidence" value="ECO:0007669"/>
    <property type="project" value="TreeGrafter"/>
</dbReference>
<keyword evidence="6" id="KW-0479">Metal-binding</keyword>
<protein>
    <recommendedName>
        <fullName evidence="5">General transcription factor TFIIB</fullName>
    </recommendedName>
</protein>
<dbReference type="Pfam" id="PF00382">
    <property type="entry name" value="TFIIB"/>
    <property type="match status" value="2"/>
</dbReference>
<dbReference type="PANTHER" id="PTHR11618">
    <property type="entry name" value="TRANSCRIPTION INITIATION FACTOR IIB-RELATED"/>
    <property type="match status" value="1"/>
</dbReference>
<proteinExistence type="inferred from homology"/>
<keyword evidence="4" id="KW-0804">Transcription</keyword>
<dbReference type="InterPro" id="IPR013137">
    <property type="entry name" value="Znf_TFIIB"/>
</dbReference>
<feature type="domain" description="TFIIB-type" evidence="7">
    <location>
        <begin position="1"/>
        <end position="32"/>
    </location>
</feature>
<dbReference type="PROSITE" id="PS51134">
    <property type="entry name" value="ZF_TFIIB"/>
    <property type="match status" value="1"/>
</dbReference>
<keyword evidence="6" id="KW-0862">Zinc</keyword>
<sequence>MESHCFACGSDDLVEDYAAGDLVCRGCGMVLIEHLIDDSPEWNNYMEDDRDREDQNRVGSALDERTGATSLETYIAAPPTAKKSKGDIAKPFHLSQTAQVLRRKEGFTQLRDYCDTLQVNTTVAEYAISLYAKLDGLEDFALRRQSNKNRLYAAILYISCRDCGNTRSYKELENMTGVDKFKIGKMVTQITQANVFEQRGPTPRVKSEDFLARFCSSLNLPTKTRIIASPIVEKATKMGLVEGKAPHAIAAGVIYIVAAFTNAKRSVEEVSQVTSVTANVVKEVAKALNKSKKDLFADVPEIKVA</sequence>